<dbReference type="Proteomes" id="UP000039865">
    <property type="component" value="Unassembled WGS sequence"/>
</dbReference>
<evidence type="ECO:0008006" key="3">
    <source>
        <dbReference type="Google" id="ProtNLM"/>
    </source>
</evidence>
<organism evidence="1 2">
    <name type="scientific">Stylonychia lemnae</name>
    <name type="common">Ciliate</name>
    <dbReference type="NCBI Taxonomy" id="5949"/>
    <lineage>
        <taxon>Eukaryota</taxon>
        <taxon>Sar</taxon>
        <taxon>Alveolata</taxon>
        <taxon>Ciliophora</taxon>
        <taxon>Intramacronucleata</taxon>
        <taxon>Spirotrichea</taxon>
        <taxon>Stichotrichia</taxon>
        <taxon>Sporadotrichida</taxon>
        <taxon>Oxytrichidae</taxon>
        <taxon>Stylonychinae</taxon>
        <taxon>Stylonychia</taxon>
    </lineage>
</organism>
<dbReference type="EMBL" id="CCKQ01008780">
    <property type="protein sequence ID" value="CDW80245.1"/>
    <property type="molecule type" value="Genomic_DNA"/>
</dbReference>
<name>A0A078ADD1_STYLE</name>
<gene>
    <name evidence="1" type="primary">Contig10433.g11129</name>
    <name evidence="1" type="ORF">STYLEM_9241</name>
</gene>
<sequence>MQEHQCLITKGKAAYNQIMGKTESQDITQNLNDWCTDYLITINQAENFTIEYNLYTQAQYYDIPKYSTNPQCYDAKFTQSYQLVHMSNETNPDGSLKLLNKALPTFGKLDQIPTQISTKYILIKIINSCLTSTITQQQQNDEVFYKKLNGTQQYIFKSFKFSNQFCETVIYLIDSATQNSIDSSIFNYDNSTGLYTIQTNTNIAADITIYSLNLLAYYKDGDPSAAKASMMLKVNFYDCLTSIFLPLTYGNIIYKLFDPKQNIALINWTKYYSFYECGEYKLTPQLLNQTTNSFISFDQKERRFSIYTDNEYFANNYVIRINAFVQTPKIYNYSYYEDQDFSLYLISQKYAIANEGPPYFEEQLKILYMVVNQEFLYTLPQIKEPDNEKYTISMDLGQTGSFTKYIYPNLKFEPTLKNNGTYMIQITLEDSNINKKSTKYFLNVVVLSEEQASNGSYGFLNNKLKVIKSGFSPTLIPIIKTIDQAGLIKHRNLDLTSF</sequence>
<evidence type="ECO:0000313" key="2">
    <source>
        <dbReference type="Proteomes" id="UP000039865"/>
    </source>
</evidence>
<accession>A0A078ADD1</accession>
<proteinExistence type="predicted"/>
<evidence type="ECO:0000313" key="1">
    <source>
        <dbReference type="EMBL" id="CDW80245.1"/>
    </source>
</evidence>
<keyword evidence="2" id="KW-1185">Reference proteome</keyword>
<reference evidence="1 2" key="1">
    <citation type="submission" date="2014-06" db="EMBL/GenBank/DDBJ databases">
        <authorList>
            <person name="Swart Estienne"/>
        </authorList>
    </citation>
    <scope>NUCLEOTIDE SEQUENCE [LARGE SCALE GENOMIC DNA]</scope>
    <source>
        <strain evidence="1 2">130c</strain>
    </source>
</reference>
<dbReference type="OrthoDB" id="327661at2759"/>
<protein>
    <recommendedName>
        <fullName evidence="3">Cadg domain containing protein</fullName>
    </recommendedName>
</protein>
<dbReference type="AlphaFoldDB" id="A0A078ADD1"/>
<dbReference type="InParanoid" id="A0A078ADD1"/>